<evidence type="ECO:0000256" key="3">
    <source>
        <dbReference type="ARBA" id="ARBA00022679"/>
    </source>
</evidence>
<comment type="catalytic activity">
    <reaction evidence="1">
        <text>S-ubiquitinyl-[E2 ubiquitin-conjugating enzyme]-L-cysteine + [acceptor protein]-L-lysine = [E2 ubiquitin-conjugating enzyme]-L-cysteine + N(6)-ubiquitinyl-[acceptor protein]-L-lysine.</text>
        <dbReference type="EC" id="2.3.2.27"/>
    </reaction>
</comment>
<keyword evidence="6" id="KW-0833">Ubl conjugation pathway</keyword>
<sequence length="613" mass="67402">MQGQDSTSNAFPGAFYLRYRPNGINLRWIQNNEVPTDASVYDGHPVMVQMRQSNSSINNHNPVQLQDSLAEDDLPSDGMSNGMDKSTSGVNTQTLAQYQDLLVELPSSPIAGTGIVQSLEERHSGSLINPFQLNVNMSPGNGQLTNRSLPLQQASSSVFPQNIERRAPEDEQLGAGLVLTLETAPVMHQPSNVTASGLGAGAGPSDTHGTIGVVGETQHSQRTMNHQDFVPTNLATWTTNSLPQLPAQPAISLSFDCVPNTSSVIEIVQPTPPMQQPVGVSYSSESMQPFQWNAVTSSRTALPFTSTYIVNGGDASLVEDNSRNTQRNGMLPSEFQRGNLEHMLRNLNFVLQTNSPGDIAFNSRNSSTIHVRQSSTPIQSPQHNIAQQYEQRITAIPEVVNLIEPQGQGTDHPRHMGDLIVARQRELSVRGNNARPSDIHLRSGLIIQAERQSGVHPEVPVSSLTTSQMISGLLYEVRNALQILRRGGSLQHEDLSMINYTVSHGLPEDSDLDQEIEDEMTEELDELEELMIEYRSGLAGAVIEAHMKRQKYEANVVGSPLEDEKCCICQEIYADGEDLGKLDCGHYFHFDCIKQWLIQKNNCPICKKKALQV</sequence>
<evidence type="ECO:0000256" key="8">
    <source>
        <dbReference type="PROSITE-ProRule" id="PRU00175"/>
    </source>
</evidence>
<evidence type="ECO:0000313" key="10">
    <source>
        <dbReference type="EMBL" id="KAF2304394.1"/>
    </source>
</evidence>
<evidence type="ECO:0000256" key="4">
    <source>
        <dbReference type="ARBA" id="ARBA00022723"/>
    </source>
</evidence>
<dbReference type="SUPFAM" id="SSF57850">
    <property type="entry name" value="RING/U-box"/>
    <property type="match status" value="1"/>
</dbReference>
<keyword evidence="11" id="KW-1185">Reference proteome</keyword>
<dbReference type="EC" id="2.3.2.27" evidence="2"/>
<keyword evidence="5 8" id="KW-0863">Zinc-finger</keyword>
<dbReference type="PROSITE" id="PS50089">
    <property type="entry name" value="ZF_RING_2"/>
    <property type="match status" value="1"/>
</dbReference>
<evidence type="ECO:0000256" key="6">
    <source>
        <dbReference type="ARBA" id="ARBA00022786"/>
    </source>
</evidence>
<dbReference type="InterPro" id="IPR013083">
    <property type="entry name" value="Znf_RING/FYVE/PHD"/>
</dbReference>
<feature type="domain" description="RING-type" evidence="9">
    <location>
        <begin position="566"/>
        <end position="607"/>
    </location>
</feature>
<proteinExistence type="predicted"/>
<dbReference type="PANTHER" id="PTHR22937">
    <property type="entry name" value="E3 UBIQUITIN-PROTEIN LIGASE RNF165"/>
    <property type="match status" value="1"/>
</dbReference>
<evidence type="ECO:0000259" key="9">
    <source>
        <dbReference type="PROSITE" id="PS50089"/>
    </source>
</evidence>
<dbReference type="PANTHER" id="PTHR22937:SF209">
    <property type="entry name" value="RING-TYPE E3 UBIQUITIN TRANSFERASE"/>
    <property type="match status" value="1"/>
</dbReference>
<dbReference type="Gene3D" id="3.30.40.10">
    <property type="entry name" value="Zinc/RING finger domain, C3HC4 (zinc finger)"/>
    <property type="match status" value="1"/>
</dbReference>
<evidence type="ECO:0000313" key="11">
    <source>
        <dbReference type="Proteomes" id="UP000467840"/>
    </source>
</evidence>
<protein>
    <recommendedName>
        <fullName evidence="2">RING-type E3 ubiquitin transferase</fullName>
        <ecNumber evidence="2">2.3.2.27</ecNumber>
    </recommendedName>
</protein>
<evidence type="ECO:0000256" key="5">
    <source>
        <dbReference type="ARBA" id="ARBA00022771"/>
    </source>
</evidence>
<keyword evidence="4" id="KW-0479">Metal-binding</keyword>
<gene>
    <name evidence="10" type="ORF">GH714_030724</name>
</gene>
<comment type="caution">
    <text evidence="10">The sequence shown here is derived from an EMBL/GenBank/DDBJ whole genome shotgun (WGS) entry which is preliminary data.</text>
</comment>
<dbReference type="Proteomes" id="UP000467840">
    <property type="component" value="Chromosome 16"/>
</dbReference>
<keyword evidence="7" id="KW-0862">Zinc</keyword>
<accession>A0A6A6LTP3</accession>
<dbReference type="GO" id="GO:0061630">
    <property type="term" value="F:ubiquitin protein ligase activity"/>
    <property type="evidence" value="ECO:0007669"/>
    <property type="project" value="UniProtKB-EC"/>
</dbReference>
<dbReference type="Pfam" id="PF13639">
    <property type="entry name" value="zf-RING_2"/>
    <property type="match status" value="1"/>
</dbReference>
<evidence type="ECO:0000256" key="7">
    <source>
        <dbReference type="ARBA" id="ARBA00022833"/>
    </source>
</evidence>
<dbReference type="EMBL" id="JAAGAX010000009">
    <property type="protein sequence ID" value="KAF2304394.1"/>
    <property type="molecule type" value="Genomic_DNA"/>
</dbReference>
<dbReference type="InterPro" id="IPR045191">
    <property type="entry name" value="MBR1/2-like"/>
</dbReference>
<evidence type="ECO:0000256" key="1">
    <source>
        <dbReference type="ARBA" id="ARBA00000900"/>
    </source>
</evidence>
<reference evidence="10 11" key="1">
    <citation type="journal article" date="2020" name="Mol. Plant">
        <title>The Chromosome-Based Rubber Tree Genome Provides New Insights into Spurge Genome Evolution and Rubber Biosynthesis.</title>
        <authorList>
            <person name="Liu J."/>
            <person name="Shi C."/>
            <person name="Shi C.C."/>
            <person name="Li W."/>
            <person name="Zhang Q.J."/>
            <person name="Zhang Y."/>
            <person name="Li K."/>
            <person name="Lu H.F."/>
            <person name="Shi C."/>
            <person name="Zhu S.T."/>
            <person name="Xiao Z.Y."/>
            <person name="Nan H."/>
            <person name="Yue Y."/>
            <person name="Zhu X.G."/>
            <person name="Wu Y."/>
            <person name="Hong X.N."/>
            <person name="Fan G.Y."/>
            <person name="Tong Y."/>
            <person name="Zhang D."/>
            <person name="Mao C.L."/>
            <person name="Liu Y.L."/>
            <person name="Hao S.J."/>
            <person name="Liu W.Q."/>
            <person name="Lv M.Q."/>
            <person name="Zhang H.B."/>
            <person name="Liu Y."/>
            <person name="Hu-Tang G.R."/>
            <person name="Wang J.P."/>
            <person name="Wang J.H."/>
            <person name="Sun Y.H."/>
            <person name="Ni S.B."/>
            <person name="Chen W.B."/>
            <person name="Zhang X.C."/>
            <person name="Jiao Y.N."/>
            <person name="Eichler E.E."/>
            <person name="Li G.H."/>
            <person name="Liu X."/>
            <person name="Gao L.Z."/>
        </authorList>
    </citation>
    <scope>NUCLEOTIDE SEQUENCE [LARGE SCALE GENOMIC DNA]</scope>
    <source>
        <strain evidence="11">cv. GT1</strain>
        <tissue evidence="10">Leaf</tissue>
    </source>
</reference>
<dbReference type="AlphaFoldDB" id="A0A6A6LTP3"/>
<dbReference type="SMART" id="SM00184">
    <property type="entry name" value="RING"/>
    <property type="match status" value="1"/>
</dbReference>
<organism evidence="10 11">
    <name type="scientific">Hevea brasiliensis</name>
    <name type="common">Para rubber tree</name>
    <name type="synonym">Siphonia brasiliensis</name>
    <dbReference type="NCBI Taxonomy" id="3981"/>
    <lineage>
        <taxon>Eukaryota</taxon>
        <taxon>Viridiplantae</taxon>
        <taxon>Streptophyta</taxon>
        <taxon>Embryophyta</taxon>
        <taxon>Tracheophyta</taxon>
        <taxon>Spermatophyta</taxon>
        <taxon>Magnoliopsida</taxon>
        <taxon>eudicotyledons</taxon>
        <taxon>Gunneridae</taxon>
        <taxon>Pentapetalae</taxon>
        <taxon>rosids</taxon>
        <taxon>fabids</taxon>
        <taxon>Malpighiales</taxon>
        <taxon>Euphorbiaceae</taxon>
        <taxon>Crotonoideae</taxon>
        <taxon>Micrandreae</taxon>
        <taxon>Hevea</taxon>
    </lineage>
</organism>
<dbReference type="GO" id="GO:0008270">
    <property type="term" value="F:zinc ion binding"/>
    <property type="evidence" value="ECO:0007669"/>
    <property type="project" value="UniProtKB-KW"/>
</dbReference>
<name>A0A6A6LTP3_HEVBR</name>
<evidence type="ECO:0000256" key="2">
    <source>
        <dbReference type="ARBA" id="ARBA00012483"/>
    </source>
</evidence>
<dbReference type="InterPro" id="IPR001841">
    <property type="entry name" value="Znf_RING"/>
</dbReference>
<keyword evidence="3" id="KW-0808">Transferase</keyword>